<dbReference type="InterPro" id="IPR043136">
    <property type="entry name" value="B30.2/SPRY_sf"/>
</dbReference>
<dbReference type="Gene3D" id="2.60.120.920">
    <property type="match status" value="1"/>
</dbReference>
<dbReference type="EMBL" id="JATAAI010000001">
    <property type="protein sequence ID" value="KAK1748371.1"/>
    <property type="molecule type" value="Genomic_DNA"/>
</dbReference>
<gene>
    <name evidence="1" type="ORF">QTG54_000310</name>
</gene>
<name>A0AAD8YKQ4_9STRA</name>
<keyword evidence="2" id="KW-1185">Reference proteome</keyword>
<proteinExistence type="predicted"/>
<evidence type="ECO:0000313" key="2">
    <source>
        <dbReference type="Proteomes" id="UP001224775"/>
    </source>
</evidence>
<organism evidence="1 2">
    <name type="scientific">Skeletonema marinoi</name>
    <dbReference type="NCBI Taxonomy" id="267567"/>
    <lineage>
        <taxon>Eukaryota</taxon>
        <taxon>Sar</taxon>
        <taxon>Stramenopiles</taxon>
        <taxon>Ochrophyta</taxon>
        <taxon>Bacillariophyta</taxon>
        <taxon>Coscinodiscophyceae</taxon>
        <taxon>Thalassiosirophycidae</taxon>
        <taxon>Thalassiosirales</taxon>
        <taxon>Skeletonemataceae</taxon>
        <taxon>Skeletonema</taxon>
        <taxon>Skeletonema marinoi-dohrnii complex</taxon>
    </lineage>
</organism>
<dbReference type="AlphaFoldDB" id="A0AAD8YKQ4"/>
<reference evidence="1" key="1">
    <citation type="submission" date="2023-06" db="EMBL/GenBank/DDBJ databases">
        <title>Survivors Of The Sea: Transcriptome response of Skeletonema marinoi to long-term dormancy.</title>
        <authorList>
            <person name="Pinder M.I.M."/>
            <person name="Kourtchenko O."/>
            <person name="Robertson E.K."/>
            <person name="Larsson T."/>
            <person name="Maumus F."/>
            <person name="Osuna-Cruz C.M."/>
            <person name="Vancaester E."/>
            <person name="Stenow R."/>
            <person name="Vandepoele K."/>
            <person name="Ploug H."/>
            <person name="Bruchert V."/>
            <person name="Godhe A."/>
            <person name="Topel M."/>
        </authorList>
    </citation>
    <scope>NUCLEOTIDE SEQUENCE</scope>
    <source>
        <strain evidence="1">R05AC</strain>
    </source>
</reference>
<sequence>MSVATGVGSVSNAALNRLSRQGLALAGGVVIAGTGSRSGRSGSHDYARKDAAQVVIRWIPRLHKMDSVSTLLAYSERSGEDAFSKHSKKRAQRMMHYNVSFQPFTATIHPKSPAKSNRMRHNVSFELSSFRSTDVSERDDDASLSEESLNSSGSIFMRTPTSFPPTPTSRLYYFERGSRFTENVIFLARDQLRVERGLDNQNEQTRAMSSALREGSRLAVFDAADAGGGGIALSCGQHIATKVGNALYCSTRSMIPVMRNSYVYFEISVSPPPSMDASGNNVNTQVAVATLSIGLSTLEMPLNTLVGAWKGSVGLCSTGQILQAGQWLSSNSQEHSTYGCNSTVGCLVYIDDTSAFDTWEGKNVVADITFNINGCLIPLAATANEDAESDAADHIGDSTLSLVAPKAQELFPTVTLHSPATCVMCRFSADDLLANSRKEIGAPHGVTVYSVDGSVLLDDNSNSVEDVDDFLDTSSALNAFPHEEVAL</sequence>
<accession>A0AAD8YKQ4</accession>
<comment type="caution">
    <text evidence="1">The sequence shown here is derived from an EMBL/GenBank/DDBJ whole genome shotgun (WGS) entry which is preliminary data.</text>
</comment>
<protein>
    <submittedName>
        <fullName evidence="1">Uncharacterized protein</fullName>
    </submittedName>
</protein>
<dbReference type="Proteomes" id="UP001224775">
    <property type="component" value="Unassembled WGS sequence"/>
</dbReference>
<evidence type="ECO:0000313" key="1">
    <source>
        <dbReference type="EMBL" id="KAK1748371.1"/>
    </source>
</evidence>